<dbReference type="RefSeq" id="WP_387968974.1">
    <property type="nucleotide sequence ID" value="NZ_JBHRWO010000002.1"/>
</dbReference>
<reference evidence="2" key="1">
    <citation type="journal article" date="2019" name="Int. J. Syst. Evol. Microbiol.">
        <title>The Global Catalogue of Microorganisms (GCM) 10K type strain sequencing project: providing services to taxonomists for standard genome sequencing and annotation.</title>
        <authorList>
            <consortium name="The Broad Institute Genomics Platform"/>
            <consortium name="The Broad Institute Genome Sequencing Center for Infectious Disease"/>
            <person name="Wu L."/>
            <person name="Ma J."/>
        </authorList>
    </citation>
    <scope>NUCLEOTIDE SEQUENCE [LARGE SCALE GENOMIC DNA]</scope>
    <source>
        <strain evidence="2">CGMCC 4.7396</strain>
    </source>
</reference>
<accession>A0ABV7PVR1</accession>
<sequence>MYDISGRRKPLFPGTDPLVWHEAPWRNFELEPVASEDAALAWLRHHMTEAAKELASRRQPVPDIEAAVAAAPRALNDRDAGFAYDWRTWFPGGAGLALAVDTRYDET</sequence>
<dbReference type="Proteomes" id="UP001595712">
    <property type="component" value="Unassembled WGS sequence"/>
</dbReference>
<protein>
    <submittedName>
        <fullName evidence="1">Uncharacterized protein</fullName>
    </submittedName>
</protein>
<organism evidence="1 2">
    <name type="scientific">Glycomyces rhizosphaerae</name>
    <dbReference type="NCBI Taxonomy" id="2054422"/>
    <lineage>
        <taxon>Bacteria</taxon>
        <taxon>Bacillati</taxon>
        <taxon>Actinomycetota</taxon>
        <taxon>Actinomycetes</taxon>
        <taxon>Glycomycetales</taxon>
        <taxon>Glycomycetaceae</taxon>
        <taxon>Glycomyces</taxon>
    </lineage>
</organism>
<evidence type="ECO:0000313" key="2">
    <source>
        <dbReference type="Proteomes" id="UP001595712"/>
    </source>
</evidence>
<proteinExistence type="predicted"/>
<comment type="caution">
    <text evidence="1">The sequence shown here is derived from an EMBL/GenBank/DDBJ whole genome shotgun (WGS) entry which is preliminary data.</text>
</comment>
<evidence type="ECO:0000313" key="1">
    <source>
        <dbReference type="EMBL" id="MFC3490952.1"/>
    </source>
</evidence>
<keyword evidence="2" id="KW-1185">Reference proteome</keyword>
<name>A0ABV7PVR1_9ACTN</name>
<dbReference type="EMBL" id="JBHRWO010000002">
    <property type="protein sequence ID" value="MFC3490952.1"/>
    <property type="molecule type" value="Genomic_DNA"/>
</dbReference>
<gene>
    <name evidence="1" type="ORF">ACFO8M_00400</name>
</gene>